<feature type="compositionally biased region" description="Low complexity" evidence="1">
    <location>
        <begin position="536"/>
        <end position="549"/>
    </location>
</feature>
<evidence type="ECO:0008006" key="4">
    <source>
        <dbReference type="Google" id="ProtNLM"/>
    </source>
</evidence>
<dbReference type="RefSeq" id="XP_071913492.1">
    <property type="nucleotide sequence ID" value="XM_072057391.1"/>
</dbReference>
<feature type="region of interest" description="Disordered" evidence="1">
    <location>
        <begin position="223"/>
        <end position="270"/>
    </location>
</feature>
<proteinExistence type="predicted"/>
<gene>
    <name evidence="3" type="primary">LOC113698767</name>
</gene>
<dbReference type="Pfam" id="PF04801">
    <property type="entry name" value="RPC5"/>
    <property type="match status" value="1"/>
</dbReference>
<organism evidence="2 3">
    <name type="scientific">Coffea arabica</name>
    <name type="common">Arabian coffee</name>
    <dbReference type="NCBI Taxonomy" id="13443"/>
    <lineage>
        <taxon>Eukaryota</taxon>
        <taxon>Viridiplantae</taxon>
        <taxon>Streptophyta</taxon>
        <taxon>Embryophyta</taxon>
        <taxon>Tracheophyta</taxon>
        <taxon>Spermatophyta</taxon>
        <taxon>Magnoliopsida</taxon>
        <taxon>eudicotyledons</taxon>
        <taxon>Gunneridae</taxon>
        <taxon>Pentapetalae</taxon>
        <taxon>asterids</taxon>
        <taxon>lamiids</taxon>
        <taxon>Gentianales</taxon>
        <taxon>Rubiaceae</taxon>
        <taxon>Ixoroideae</taxon>
        <taxon>Gardenieae complex</taxon>
        <taxon>Bertiereae - Coffeeae clade</taxon>
        <taxon>Coffeeae</taxon>
        <taxon>Coffea</taxon>
    </lineage>
</organism>
<name>A0ABM4V1T0_COFAR</name>
<dbReference type="PANTHER" id="PTHR12069">
    <property type="entry name" value="DNA-DIRECTED RNA POLYMERASES III 80 KDA POLYPEPTIDE RNA POLYMERASE III SUBUNIT 5"/>
    <property type="match status" value="1"/>
</dbReference>
<dbReference type="InterPro" id="IPR006886">
    <property type="entry name" value="RNA_pol_III_Rpc5"/>
</dbReference>
<accession>A0ABM4V1T0</accession>
<dbReference type="PANTHER" id="PTHR12069:SF0">
    <property type="entry name" value="DNA-DIRECTED RNA POLYMERASE III SUBUNIT RPC5"/>
    <property type="match status" value="1"/>
</dbReference>
<keyword evidence="2" id="KW-1185">Reference proteome</keyword>
<dbReference type="GeneID" id="113698767"/>
<protein>
    <recommendedName>
        <fullName evidence="4">DNA-directed RNA polymerase III subunit RPC5</fullName>
    </recommendedName>
</protein>
<dbReference type="Proteomes" id="UP001652660">
    <property type="component" value="Chromosome 7c"/>
</dbReference>
<reference evidence="3" key="1">
    <citation type="submission" date="2025-08" db="UniProtKB">
        <authorList>
            <consortium name="RefSeq"/>
        </authorList>
    </citation>
    <scope>IDENTIFICATION</scope>
    <source>
        <tissue evidence="3">Leaves</tissue>
    </source>
</reference>
<feature type="compositionally biased region" description="Low complexity" evidence="1">
    <location>
        <begin position="60"/>
        <end position="80"/>
    </location>
</feature>
<evidence type="ECO:0000313" key="2">
    <source>
        <dbReference type="Proteomes" id="UP001652660"/>
    </source>
</evidence>
<feature type="compositionally biased region" description="Basic and acidic residues" evidence="1">
    <location>
        <begin position="81"/>
        <end position="104"/>
    </location>
</feature>
<feature type="compositionally biased region" description="Polar residues" evidence="1">
    <location>
        <begin position="522"/>
        <end position="535"/>
    </location>
</feature>
<feature type="region of interest" description="Disordered" evidence="1">
    <location>
        <begin position="522"/>
        <end position="558"/>
    </location>
</feature>
<evidence type="ECO:0000313" key="3">
    <source>
        <dbReference type="RefSeq" id="XP_071913492.1"/>
    </source>
</evidence>
<evidence type="ECO:0000256" key="1">
    <source>
        <dbReference type="SAM" id="MobiDB-lite"/>
    </source>
</evidence>
<feature type="region of interest" description="Disordered" evidence="1">
    <location>
        <begin position="1"/>
        <end position="104"/>
    </location>
</feature>
<sequence>MDFDDLDEPSQAPTRPSRFAPKGSKFKPRTEPVAATSNSIAKKEELDSKPVSPINSSTTAAAGKAEDAASASVSQSVAMDVDAKVEEEAEQPKDEPMESREEGEDEIVREIDVYLTPSIDPNTKLYVLQYPLRPLWRPYELDDRCEEVRVKSKSAEVEVDLAVDVDSKNYDSDADPRVSMTKQTLTSSWKPPVTAGYAVGVLVGNKLHLNPIHAVVQLRPSMQHYKPESSKRRTTASSNLEDNTKGEEVTTGSLKKQGKSSGPVIEQNKDTREDWIPLNYHGARSDISMRYVRKMVEHDSSHIQFSMNRHDYVNTLCPGTSNENNGSNGPSRRVLLSLPLEERFRTWLLQQKHYLEYAWQTQKIGNTKEFHPLANGPPIHRFDALKHLAPDASVEDILAVLSQHAQLVQGLWIPKSSLLYGKDQGIDALARDYVLLLFSRTPIINNSQLPQQQKLNRAMRDVLNTIAFERASLNDWKFKEPPDMTFIKLNPKIVREQEQTWERLEKLITEKIFVDKIRPATKNSSRPLTTNNPATSKSLSKHASNSSNAGVPRRPMSEETCEALPKALQKLFQSHKVCSFQQICQRLREMAVSESSRPKGFAREAIAAAHGVEAPPEELQAIISQVAINIHGVYVLKSSPVHPEHDEFRKVVIDLFIAEGPNAKLKKASMIEAAKLQLKRDINSLEYQKVVQELCVSQGSAWVLKSGDGNPK</sequence>